<dbReference type="SUPFAM" id="SSF52540">
    <property type="entry name" value="P-loop containing nucleoside triphosphate hydrolases"/>
    <property type="match status" value="1"/>
</dbReference>
<evidence type="ECO:0000313" key="5">
    <source>
        <dbReference type="Proteomes" id="UP000030988"/>
    </source>
</evidence>
<dbReference type="InterPro" id="IPR015854">
    <property type="entry name" value="ABC_transpr_LolD-like"/>
</dbReference>
<dbReference type="EMBL" id="JTDN01000002">
    <property type="protein sequence ID" value="KHL25020.1"/>
    <property type="molecule type" value="Genomic_DNA"/>
</dbReference>
<dbReference type="PANTHER" id="PTHR24220">
    <property type="entry name" value="IMPORT ATP-BINDING PROTEIN"/>
    <property type="match status" value="1"/>
</dbReference>
<dbReference type="InterPro" id="IPR003439">
    <property type="entry name" value="ABC_transporter-like_ATP-bd"/>
</dbReference>
<dbReference type="PANTHER" id="PTHR24220:SF659">
    <property type="entry name" value="TRANSPORTER, PUTATIVE-RELATED"/>
    <property type="match status" value="1"/>
</dbReference>
<dbReference type="GO" id="GO:0005524">
    <property type="term" value="F:ATP binding"/>
    <property type="evidence" value="ECO:0007669"/>
    <property type="project" value="UniProtKB-KW"/>
</dbReference>
<dbReference type="OrthoDB" id="7627620at2"/>
<dbReference type="InterPro" id="IPR027417">
    <property type="entry name" value="P-loop_NTPase"/>
</dbReference>
<name>A0A0B2BYT8_9SPHN</name>
<dbReference type="GO" id="GO:0005886">
    <property type="term" value="C:plasma membrane"/>
    <property type="evidence" value="ECO:0007669"/>
    <property type="project" value="TreeGrafter"/>
</dbReference>
<sequence length="228" mass="24129">MADGAEAPLVAGPVLEIAFLRHDYGSATVLHDFSFAATRGQHSLLLGPSGSGKTTLINLIAGLLTVQHGTIRIAGETMAGLPGVRDDLRRRRIGIIFQTLRLVEALSVTANLRLAQRLAGRERDDAEIGRLLDEVGLGHRAHARPRALSQGEAQRAAVARALVGRPDLLIADEPTSALDDGNAERIARLLVGTADAHGSTLLIATHDARLKAHIPHALVLAPIVQEVA</sequence>
<evidence type="ECO:0000259" key="3">
    <source>
        <dbReference type="PROSITE" id="PS50893"/>
    </source>
</evidence>
<dbReference type="RefSeq" id="WP_039097489.1">
    <property type="nucleotide sequence ID" value="NZ_JTDN01000002.1"/>
</dbReference>
<keyword evidence="1" id="KW-0547">Nucleotide-binding</keyword>
<proteinExistence type="predicted"/>
<feature type="domain" description="ABC transporter" evidence="3">
    <location>
        <begin position="15"/>
        <end position="227"/>
    </location>
</feature>
<evidence type="ECO:0000256" key="1">
    <source>
        <dbReference type="ARBA" id="ARBA00022741"/>
    </source>
</evidence>
<dbReference type="PROSITE" id="PS00211">
    <property type="entry name" value="ABC_TRANSPORTER_1"/>
    <property type="match status" value="1"/>
</dbReference>
<keyword evidence="5" id="KW-1185">Reference proteome</keyword>
<accession>A0A0B2BYT8</accession>
<dbReference type="InterPro" id="IPR003593">
    <property type="entry name" value="AAA+_ATPase"/>
</dbReference>
<dbReference type="STRING" id="1572751.PK98_09640"/>
<keyword evidence="2 4" id="KW-0067">ATP-binding</keyword>
<evidence type="ECO:0000256" key="2">
    <source>
        <dbReference type="ARBA" id="ARBA00022840"/>
    </source>
</evidence>
<organism evidence="4 5">
    <name type="scientific">Croceibacterium mercuriale</name>
    <dbReference type="NCBI Taxonomy" id="1572751"/>
    <lineage>
        <taxon>Bacteria</taxon>
        <taxon>Pseudomonadati</taxon>
        <taxon>Pseudomonadota</taxon>
        <taxon>Alphaproteobacteria</taxon>
        <taxon>Sphingomonadales</taxon>
        <taxon>Erythrobacteraceae</taxon>
        <taxon>Croceibacterium</taxon>
    </lineage>
</organism>
<dbReference type="GO" id="GO:0016887">
    <property type="term" value="F:ATP hydrolysis activity"/>
    <property type="evidence" value="ECO:0007669"/>
    <property type="project" value="InterPro"/>
</dbReference>
<gene>
    <name evidence="4" type="ORF">PK98_09640</name>
</gene>
<dbReference type="SMART" id="SM00382">
    <property type="entry name" value="AAA"/>
    <property type="match status" value="1"/>
</dbReference>
<dbReference type="Gene3D" id="3.40.50.300">
    <property type="entry name" value="P-loop containing nucleotide triphosphate hydrolases"/>
    <property type="match status" value="1"/>
</dbReference>
<dbReference type="GO" id="GO:0022857">
    <property type="term" value="F:transmembrane transporter activity"/>
    <property type="evidence" value="ECO:0007669"/>
    <property type="project" value="TreeGrafter"/>
</dbReference>
<dbReference type="PROSITE" id="PS50893">
    <property type="entry name" value="ABC_TRANSPORTER_2"/>
    <property type="match status" value="1"/>
</dbReference>
<comment type="caution">
    <text evidence="4">The sequence shown here is derived from an EMBL/GenBank/DDBJ whole genome shotgun (WGS) entry which is preliminary data.</text>
</comment>
<dbReference type="Proteomes" id="UP000030988">
    <property type="component" value="Unassembled WGS sequence"/>
</dbReference>
<evidence type="ECO:0000313" key="4">
    <source>
        <dbReference type="EMBL" id="KHL25020.1"/>
    </source>
</evidence>
<dbReference type="Pfam" id="PF00005">
    <property type="entry name" value="ABC_tran"/>
    <property type="match status" value="1"/>
</dbReference>
<dbReference type="InterPro" id="IPR017871">
    <property type="entry name" value="ABC_transporter-like_CS"/>
</dbReference>
<dbReference type="AlphaFoldDB" id="A0A0B2BYT8"/>
<reference evidence="4 5" key="1">
    <citation type="submission" date="2014-11" db="EMBL/GenBank/DDBJ databases">
        <title>Draft genome sequence of Kirrobacter mercurialis.</title>
        <authorList>
            <person name="Coil D.A."/>
            <person name="Eisen J.A."/>
        </authorList>
    </citation>
    <scope>NUCLEOTIDE SEQUENCE [LARGE SCALE GENOMIC DNA]</scope>
    <source>
        <strain evidence="4 5">Coronado</strain>
    </source>
</reference>
<protein>
    <submittedName>
        <fullName evidence="4">ABC transporter ATP-binding protein</fullName>
    </submittedName>
</protein>